<dbReference type="AlphaFoldDB" id="A0A8J5ZNP3"/>
<evidence type="ECO:0000256" key="3">
    <source>
        <dbReference type="ARBA" id="ARBA00022723"/>
    </source>
</evidence>
<feature type="domain" description="EF-hand" evidence="6">
    <location>
        <begin position="112"/>
        <end position="147"/>
    </location>
</feature>
<organism evidence="7 8">
    <name type="scientific">Galemys pyrenaicus</name>
    <name type="common">Iberian desman</name>
    <name type="synonym">Pyrenean desman</name>
    <dbReference type="NCBI Taxonomy" id="202257"/>
    <lineage>
        <taxon>Eukaryota</taxon>
        <taxon>Metazoa</taxon>
        <taxon>Chordata</taxon>
        <taxon>Craniata</taxon>
        <taxon>Vertebrata</taxon>
        <taxon>Euteleostomi</taxon>
        <taxon>Mammalia</taxon>
        <taxon>Eutheria</taxon>
        <taxon>Laurasiatheria</taxon>
        <taxon>Eulipotyphla</taxon>
        <taxon>Talpidae</taxon>
        <taxon>Galemys</taxon>
    </lineage>
</organism>
<evidence type="ECO:0000259" key="6">
    <source>
        <dbReference type="PROSITE" id="PS50222"/>
    </source>
</evidence>
<dbReference type="InterPro" id="IPR002048">
    <property type="entry name" value="EF_hand_dom"/>
</dbReference>
<reference evidence="7" key="1">
    <citation type="journal article" date="2021" name="Evol. Appl.">
        <title>The genome of the Pyrenean desman and the effects of bottlenecks and inbreeding on the genomic landscape of an endangered species.</title>
        <authorList>
            <person name="Escoda L."/>
            <person name="Castresana J."/>
        </authorList>
    </citation>
    <scope>NUCLEOTIDE SEQUENCE</scope>
    <source>
        <strain evidence="7">IBE-C5619</strain>
    </source>
</reference>
<keyword evidence="4" id="KW-0677">Repeat</keyword>
<evidence type="ECO:0000256" key="1">
    <source>
        <dbReference type="ARBA" id="ARBA00009763"/>
    </source>
</evidence>
<dbReference type="PANTHER" id="PTHR23048">
    <property type="entry name" value="MYOSIN LIGHT CHAIN 1, 3"/>
    <property type="match status" value="1"/>
</dbReference>
<dbReference type="CDD" id="cd00051">
    <property type="entry name" value="EFh"/>
    <property type="match status" value="2"/>
</dbReference>
<protein>
    <recommendedName>
        <fullName evidence="2">Calmodulin</fullName>
    </recommendedName>
</protein>
<dbReference type="FunFam" id="1.10.238.10:FF:000006">
    <property type="entry name" value="Calmodulin 1"/>
    <property type="match status" value="1"/>
</dbReference>
<dbReference type="InterPro" id="IPR018247">
    <property type="entry name" value="EF_Hand_1_Ca_BS"/>
</dbReference>
<dbReference type="Gene3D" id="1.10.238.10">
    <property type="entry name" value="EF-hand"/>
    <property type="match status" value="2"/>
</dbReference>
<evidence type="ECO:0000313" key="7">
    <source>
        <dbReference type="EMBL" id="KAG8504857.1"/>
    </source>
</evidence>
<dbReference type="Proteomes" id="UP000700334">
    <property type="component" value="Unassembled WGS sequence"/>
</dbReference>
<dbReference type="PROSITE" id="PS50222">
    <property type="entry name" value="EF_HAND_2"/>
    <property type="match status" value="3"/>
</dbReference>
<dbReference type="Pfam" id="PF13499">
    <property type="entry name" value="EF-hand_7"/>
    <property type="match status" value="1"/>
</dbReference>
<sequence>MARLAPQLLRWHLRGCGAPVARGSAGPAVWGWADQLTEEQIAEFKEAFSLFDKDGDGTITTKELGTVMRSLGQNPTEAELQDMINEVDADGNGTIDFPEFLTMMARKMKDTDSEEEIREAFRVFDKDGNGYISAAELRHVMTNLGEKLTDEENTPIPGTYHLKTFIEESLLNPVVTTYNFKNEGRKRPPLVQRNNPVLNDLPQYMPPDFMELLKKQVATYSFKDKPRPSPSKLVYKDQVKCYQLGFCGKAANPPTPTPPPGKYSLCIEHIFPRS</sequence>
<dbReference type="PANTHER" id="PTHR23048:SF0">
    <property type="entry name" value="CALMODULIN LIKE 3"/>
    <property type="match status" value="1"/>
</dbReference>
<dbReference type="GO" id="GO:0016460">
    <property type="term" value="C:myosin II complex"/>
    <property type="evidence" value="ECO:0007669"/>
    <property type="project" value="TreeGrafter"/>
</dbReference>
<dbReference type="PROSITE" id="PS00018">
    <property type="entry name" value="EF_HAND_1"/>
    <property type="match status" value="3"/>
</dbReference>
<dbReference type="InterPro" id="IPR050230">
    <property type="entry name" value="CALM/Myosin/TropC-like"/>
</dbReference>
<gene>
    <name evidence="7" type="ORF">J0S82_008379</name>
</gene>
<keyword evidence="3" id="KW-0479">Metal-binding</keyword>
<dbReference type="GO" id="GO:0005509">
    <property type="term" value="F:calcium ion binding"/>
    <property type="evidence" value="ECO:0007669"/>
    <property type="project" value="InterPro"/>
</dbReference>
<evidence type="ECO:0000313" key="8">
    <source>
        <dbReference type="Proteomes" id="UP000700334"/>
    </source>
</evidence>
<dbReference type="FunFam" id="1.10.238.10:FF:000257">
    <property type="entry name" value="Calmodulin"/>
    <property type="match status" value="1"/>
</dbReference>
<comment type="caution">
    <text evidence="7">The sequence shown here is derived from an EMBL/GenBank/DDBJ whole genome shotgun (WGS) entry which is preliminary data.</text>
</comment>
<feature type="domain" description="EF-hand" evidence="6">
    <location>
        <begin position="39"/>
        <end position="74"/>
    </location>
</feature>
<evidence type="ECO:0000256" key="4">
    <source>
        <dbReference type="ARBA" id="ARBA00022737"/>
    </source>
</evidence>
<feature type="domain" description="EF-hand" evidence="6">
    <location>
        <begin position="75"/>
        <end position="110"/>
    </location>
</feature>
<dbReference type="GO" id="GO:0005737">
    <property type="term" value="C:cytoplasm"/>
    <property type="evidence" value="ECO:0007669"/>
    <property type="project" value="UniProtKB-ARBA"/>
</dbReference>
<name>A0A8J5ZNP3_GALPY</name>
<dbReference type="EMBL" id="JAGFMF010012281">
    <property type="protein sequence ID" value="KAG8504857.1"/>
    <property type="molecule type" value="Genomic_DNA"/>
</dbReference>
<dbReference type="Pfam" id="PF13405">
    <property type="entry name" value="EF-hand_6"/>
    <property type="match status" value="1"/>
</dbReference>
<dbReference type="SMART" id="SM00054">
    <property type="entry name" value="EFh"/>
    <property type="match status" value="3"/>
</dbReference>
<dbReference type="InterPro" id="IPR011992">
    <property type="entry name" value="EF-hand-dom_pair"/>
</dbReference>
<dbReference type="SUPFAM" id="SSF47473">
    <property type="entry name" value="EF-hand"/>
    <property type="match status" value="1"/>
</dbReference>
<proteinExistence type="inferred from homology"/>
<dbReference type="OrthoDB" id="26525at2759"/>
<accession>A0A8J5ZNP3</accession>
<comment type="similarity">
    <text evidence="1">Belongs to the calmodulin family.</text>
</comment>
<evidence type="ECO:0000256" key="2">
    <source>
        <dbReference type="ARBA" id="ARBA00020786"/>
    </source>
</evidence>
<keyword evidence="5" id="KW-0106">Calcium</keyword>
<keyword evidence="8" id="KW-1185">Reference proteome</keyword>
<evidence type="ECO:0000256" key="5">
    <source>
        <dbReference type="ARBA" id="ARBA00022837"/>
    </source>
</evidence>